<dbReference type="AlphaFoldDB" id="A0A975CZ46"/>
<proteinExistence type="predicted"/>
<name>A0A975CZ46_9SPHN</name>
<accession>A0A975CZ46</accession>
<reference evidence="1" key="2">
    <citation type="submission" date="2021-04" db="EMBL/GenBank/DDBJ databases">
        <title>Isolation and genomic analysis of the ibuprofen-degrading bacterium Sphingomonas strain MPO218.</title>
        <authorList>
            <person name="Aulestia M."/>
            <person name="Flores A."/>
            <person name="Mangas E.L."/>
            <person name="Perez-Pulido A.J."/>
            <person name="Santero E."/>
            <person name="Camacho E.M."/>
        </authorList>
    </citation>
    <scope>NUCLEOTIDE SEQUENCE</scope>
    <source>
        <strain evidence="1">MPO218</strain>
    </source>
</reference>
<reference evidence="1" key="1">
    <citation type="submission" date="2020-07" db="EMBL/GenBank/DDBJ databases">
        <authorList>
            <person name="Camacho E."/>
        </authorList>
    </citation>
    <scope>NUCLEOTIDE SEQUENCE</scope>
    <source>
        <strain evidence="1">MPO218</strain>
    </source>
</reference>
<gene>
    <name evidence="1" type="ORF">HRJ34_15025</name>
</gene>
<organism evidence="1 2">
    <name type="scientific">Rhizorhabdus wittichii</name>
    <dbReference type="NCBI Taxonomy" id="160791"/>
    <lineage>
        <taxon>Bacteria</taxon>
        <taxon>Pseudomonadati</taxon>
        <taxon>Pseudomonadota</taxon>
        <taxon>Alphaproteobacteria</taxon>
        <taxon>Sphingomonadales</taxon>
        <taxon>Sphingomonadaceae</taxon>
        <taxon>Rhizorhabdus</taxon>
    </lineage>
</organism>
<sequence>MSVDLKFIPSTFGGGWLIPVSSEAREAFTNQFGEEAAPLAPLGDEEGWIIEPRDMRDLMNDIRADGWDLLLP</sequence>
<evidence type="ECO:0000313" key="1">
    <source>
        <dbReference type="EMBL" id="QTH19684.1"/>
    </source>
</evidence>
<protein>
    <submittedName>
        <fullName evidence="1">Uncharacterized protein</fullName>
    </submittedName>
</protein>
<dbReference type="Proteomes" id="UP000664914">
    <property type="component" value="Chromosome"/>
</dbReference>
<dbReference type="RefSeq" id="WP_208631666.1">
    <property type="nucleotide sequence ID" value="NZ_CP059319.1"/>
</dbReference>
<evidence type="ECO:0000313" key="2">
    <source>
        <dbReference type="Proteomes" id="UP000664914"/>
    </source>
</evidence>
<dbReference type="EMBL" id="CP059319">
    <property type="protein sequence ID" value="QTH19684.1"/>
    <property type="molecule type" value="Genomic_DNA"/>
</dbReference>